<keyword evidence="3" id="KW-1185">Reference proteome</keyword>
<protein>
    <submittedName>
        <fullName evidence="2">Uncharacterized protein</fullName>
    </submittedName>
</protein>
<dbReference type="Proteomes" id="UP000242715">
    <property type="component" value="Unassembled WGS sequence"/>
</dbReference>
<evidence type="ECO:0000313" key="3">
    <source>
        <dbReference type="Proteomes" id="UP000242715"/>
    </source>
</evidence>
<dbReference type="OrthoDB" id="10534762at2759"/>
<evidence type="ECO:0000313" key="2">
    <source>
        <dbReference type="EMBL" id="GAU19273.1"/>
    </source>
</evidence>
<feature type="compositionally biased region" description="Basic and acidic residues" evidence="1">
    <location>
        <begin position="17"/>
        <end position="30"/>
    </location>
</feature>
<gene>
    <name evidence="2" type="ORF">TSUD_335580</name>
</gene>
<dbReference type="AlphaFoldDB" id="A0A2Z6MAV9"/>
<evidence type="ECO:0000256" key="1">
    <source>
        <dbReference type="SAM" id="MobiDB-lite"/>
    </source>
</evidence>
<accession>A0A2Z6MAV9</accession>
<proteinExistence type="predicted"/>
<reference evidence="3" key="1">
    <citation type="journal article" date="2017" name="Front. Plant Sci.">
        <title>Climate Clever Clovers: New Paradigm to Reduce the Environmental Footprint of Ruminants by Breeding Low Methanogenic Forages Utilizing Haplotype Variation.</title>
        <authorList>
            <person name="Kaur P."/>
            <person name="Appels R."/>
            <person name="Bayer P.E."/>
            <person name="Keeble-Gagnere G."/>
            <person name="Wang J."/>
            <person name="Hirakawa H."/>
            <person name="Shirasawa K."/>
            <person name="Vercoe P."/>
            <person name="Stefanova K."/>
            <person name="Durmic Z."/>
            <person name="Nichols P."/>
            <person name="Revell C."/>
            <person name="Isobe S.N."/>
            <person name="Edwards D."/>
            <person name="Erskine W."/>
        </authorList>
    </citation>
    <scope>NUCLEOTIDE SEQUENCE [LARGE SCALE GENOMIC DNA]</scope>
    <source>
        <strain evidence="3">cv. Daliak</strain>
    </source>
</reference>
<sequence length="67" mass="7925">MQRKQKMRLSQLALVPYDKDEKRPTTRGESDSAANKRRAPFEETKFGPSPSHAPYHEQLGWLRERER</sequence>
<name>A0A2Z6MAV9_TRISU</name>
<dbReference type="EMBL" id="DF973197">
    <property type="protein sequence ID" value="GAU19273.1"/>
    <property type="molecule type" value="Genomic_DNA"/>
</dbReference>
<feature type="region of interest" description="Disordered" evidence="1">
    <location>
        <begin position="1"/>
        <end position="67"/>
    </location>
</feature>
<organism evidence="2 3">
    <name type="scientific">Trifolium subterraneum</name>
    <name type="common">Subterranean clover</name>
    <dbReference type="NCBI Taxonomy" id="3900"/>
    <lineage>
        <taxon>Eukaryota</taxon>
        <taxon>Viridiplantae</taxon>
        <taxon>Streptophyta</taxon>
        <taxon>Embryophyta</taxon>
        <taxon>Tracheophyta</taxon>
        <taxon>Spermatophyta</taxon>
        <taxon>Magnoliopsida</taxon>
        <taxon>eudicotyledons</taxon>
        <taxon>Gunneridae</taxon>
        <taxon>Pentapetalae</taxon>
        <taxon>rosids</taxon>
        <taxon>fabids</taxon>
        <taxon>Fabales</taxon>
        <taxon>Fabaceae</taxon>
        <taxon>Papilionoideae</taxon>
        <taxon>50 kb inversion clade</taxon>
        <taxon>NPAAA clade</taxon>
        <taxon>Hologalegina</taxon>
        <taxon>IRL clade</taxon>
        <taxon>Trifolieae</taxon>
        <taxon>Trifolium</taxon>
    </lineage>
</organism>